<reference evidence="2" key="1">
    <citation type="journal article" date="2019" name="Sci. Rep.">
        <title>Draft genome of Tanacetum cinerariifolium, the natural source of mosquito coil.</title>
        <authorList>
            <person name="Yamashiro T."/>
            <person name="Shiraishi A."/>
            <person name="Satake H."/>
            <person name="Nakayama K."/>
        </authorList>
    </citation>
    <scope>NUCLEOTIDE SEQUENCE</scope>
</reference>
<accession>A0A699HTE3</accession>
<dbReference type="AlphaFoldDB" id="A0A699HTE3"/>
<name>A0A699HTE3_TANCI</name>
<feature type="compositionally biased region" description="Basic residues" evidence="1">
    <location>
        <begin position="391"/>
        <end position="400"/>
    </location>
</feature>
<evidence type="ECO:0000313" key="2">
    <source>
        <dbReference type="EMBL" id="GEY81478.1"/>
    </source>
</evidence>
<comment type="caution">
    <text evidence="2">The sequence shown here is derived from an EMBL/GenBank/DDBJ whole genome shotgun (WGS) entry which is preliminary data.</text>
</comment>
<evidence type="ECO:0000256" key="1">
    <source>
        <dbReference type="SAM" id="MobiDB-lite"/>
    </source>
</evidence>
<feature type="region of interest" description="Disordered" evidence="1">
    <location>
        <begin position="375"/>
        <end position="407"/>
    </location>
</feature>
<organism evidence="2">
    <name type="scientific">Tanacetum cinerariifolium</name>
    <name type="common">Dalmatian daisy</name>
    <name type="synonym">Chrysanthemum cinerariifolium</name>
    <dbReference type="NCBI Taxonomy" id="118510"/>
    <lineage>
        <taxon>Eukaryota</taxon>
        <taxon>Viridiplantae</taxon>
        <taxon>Streptophyta</taxon>
        <taxon>Embryophyta</taxon>
        <taxon>Tracheophyta</taxon>
        <taxon>Spermatophyta</taxon>
        <taxon>Magnoliopsida</taxon>
        <taxon>eudicotyledons</taxon>
        <taxon>Gunneridae</taxon>
        <taxon>Pentapetalae</taxon>
        <taxon>asterids</taxon>
        <taxon>campanulids</taxon>
        <taxon>Asterales</taxon>
        <taxon>Asteraceae</taxon>
        <taxon>Asteroideae</taxon>
        <taxon>Anthemideae</taxon>
        <taxon>Anthemidinae</taxon>
        <taxon>Tanacetum</taxon>
    </lineage>
</organism>
<protein>
    <submittedName>
        <fullName evidence="2">Uncharacterized protein</fullName>
    </submittedName>
</protein>
<sequence length="407" mass="46058">MHQFWYTITYDLTAQAYFFTMGDQDFEVNANVLCNALSIKVLDHPFALPAPEKKIIKFINELGCPKPIKTIYALRVNDLYQPWRTFLPMINKCLTRKATTYDRPRLPMLQLLNNRPNFGMAILAVMLNDNIKAFAEYTEYLTKARESKHVVKGGKGLLFKKGVEIDVERINEELLIRRQTTGIKGASEERVDHSMKLKGLETLFEATQLKVHLKKVQKANKDYFFIQQRSKGSVEDISSDEAKVTKKADNTKIAYAEKDTKDQVDDEQVVEKQARGEEHCANQGGNEPAGDAQAHVQISKAQLQKPKATLISSSQTLSSIEFTNKFNKPAEVNLSNILKDPIEPEVQLMVDVLVKQAKPATLRPPLVDTTMTLIPNITRGSPTQPPPTQPKRIKIKRILKKSQNPKS</sequence>
<gene>
    <name evidence="2" type="ORF">Tci_453452</name>
</gene>
<dbReference type="EMBL" id="BKCJ010212286">
    <property type="protein sequence ID" value="GEY81478.1"/>
    <property type="molecule type" value="Genomic_DNA"/>
</dbReference>
<proteinExistence type="predicted"/>